<evidence type="ECO:0000313" key="2">
    <source>
        <dbReference type="EMBL" id="RZF20492.1"/>
    </source>
</evidence>
<gene>
    <name evidence="2" type="ORF">DAY19_10920</name>
</gene>
<dbReference type="Pfam" id="PF20398">
    <property type="entry name" value="DUF6691"/>
    <property type="match status" value="1"/>
</dbReference>
<protein>
    <submittedName>
        <fullName evidence="2">YeeE/YedE family protein</fullName>
    </submittedName>
</protein>
<keyword evidence="3" id="KW-1185">Reference proteome</keyword>
<evidence type="ECO:0000256" key="1">
    <source>
        <dbReference type="SAM" id="Phobius"/>
    </source>
</evidence>
<feature type="transmembrane region" description="Helical" evidence="1">
    <location>
        <begin position="87"/>
        <end position="113"/>
    </location>
</feature>
<name>A0ABY0IC06_9BACT</name>
<comment type="caution">
    <text evidence="2">The sequence shown here is derived from an EMBL/GenBank/DDBJ whole genome shotgun (WGS) entry which is preliminary data.</text>
</comment>
<dbReference type="EMBL" id="QDKL01000003">
    <property type="protein sequence ID" value="RZF20492.1"/>
    <property type="molecule type" value="Genomic_DNA"/>
</dbReference>
<sequence length="138" mass="14466">MKNIMALLSGAVFGIGLSVSGMVDPKKVIGFLDIAGSQTPWDAALVFVMGGAVVIGLAATHLIRMRQNPVCDSQFHMPTNKLVDKKLLSGAALFGIGWGVAGICPGPALVNIVQLNSQIFAFIASMLIGQFLVTKIVK</sequence>
<organism evidence="2 3">
    <name type="scientific">Halobacteriovorax vibrionivorans</name>
    <dbReference type="NCBI Taxonomy" id="2152716"/>
    <lineage>
        <taxon>Bacteria</taxon>
        <taxon>Pseudomonadati</taxon>
        <taxon>Bdellovibrionota</taxon>
        <taxon>Bacteriovoracia</taxon>
        <taxon>Bacteriovoracales</taxon>
        <taxon>Halobacteriovoraceae</taxon>
        <taxon>Halobacteriovorax</taxon>
    </lineage>
</organism>
<dbReference type="Proteomes" id="UP000443582">
    <property type="component" value="Unassembled WGS sequence"/>
</dbReference>
<proteinExistence type="predicted"/>
<feature type="transmembrane region" description="Helical" evidence="1">
    <location>
        <begin position="119"/>
        <end position="137"/>
    </location>
</feature>
<accession>A0ABY0IC06</accession>
<keyword evidence="1" id="KW-0812">Transmembrane</keyword>
<reference evidence="3" key="1">
    <citation type="journal article" date="2019" name="Int. J. Syst. Evol. Microbiol.">
        <title>Halobacteriovorax valvorus sp. nov., a novel prokaryotic predator isolated from coastal seawater of China.</title>
        <authorList>
            <person name="Chen M.-X."/>
        </authorList>
    </citation>
    <scope>NUCLEOTIDE SEQUENCE [LARGE SCALE GENOMIC DNA]</scope>
    <source>
        <strain evidence="3">BL9</strain>
    </source>
</reference>
<evidence type="ECO:0000313" key="3">
    <source>
        <dbReference type="Proteomes" id="UP000443582"/>
    </source>
</evidence>
<keyword evidence="1" id="KW-0472">Membrane</keyword>
<dbReference type="InterPro" id="IPR046513">
    <property type="entry name" value="DUF6691"/>
</dbReference>
<dbReference type="RefSeq" id="WP_115362354.1">
    <property type="nucleotide sequence ID" value="NZ_QDKL01000003.1"/>
</dbReference>
<keyword evidence="1" id="KW-1133">Transmembrane helix</keyword>
<feature type="transmembrane region" description="Helical" evidence="1">
    <location>
        <begin position="41"/>
        <end position="63"/>
    </location>
</feature>